<sequence length="314" mass="35142">MDNIPLGLTLDDTRVRISPVVPSVILNYFNSYNNTSGDEEQARSKDDIVFGVLIGLEIDSNIILTNAFGIDTREEESKLNSKYIKSMKKFLTKGTKDSVVGMFFAPMEGQAINDISVMKAFATISKEFKNKGILLTLDKTSDAKSLDITTYLPLDIDFGETAENLVIFSDTPHEIITESMAEAIFGGMLQGTQSDVLSVYWKEVTQSEEITLKKLEEINEKLTSLTSKDKNKMDIEETIFLLSSAKKYIEESEAGKVEREPSIDKALNSALCRISSINTESIYNPQPELGYISKLTTLYKQQLEISHKINKDQI</sequence>
<protein>
    <submittedName>
        <fullName evidence="1">Uncharacterized protein</fullName>
    </submittedName>
</protein>
<dbReference type="AlphaFoldDB" id="A0AAD1XNE4"/>
<accession>A0AAD1XNE4</accession>
<organism evidence="1 2">
    <name type="scientific">Euplotes crassus</name>
    <dbReference type="NCBI Taxonomy" id="5936"/>
    <lineage>
        <taxon>Eukaryota</taxon>
        <taxon>Sar</taxon>
        <taxon>Alveolata</taxon>
        <taxon>Ciliophora</taxon>
        <taxon>Intramacronucleata</taxon>
        <taxon>Spirotrichea</taxon>
        <taxon>Hypotrichia</taxon>
        <taxon>Euplotida</taxon>
        <taxon>Euplotidae</taxon>
        <taxon>Moneuplotes</taxon>
    </lineage>
</organism>
<dbReference type="PANTHER" id="PTHR10540">
    <property type="entry name" value="EUKARYOTIC TRANSLATION INITIATION FACTOR 3 SUBUNIT F-RELATED"/>
    <property type="match status" value="1"/>
</dbReference>
<proteinExistence type="predicted"/>
<reference evidence="1" key="1">
    <citation type="submission" date="2023-07" db="EMBL/GenBank/DDBJ databases">
        <authorList>
            <consortium name="AG Swart"/>
            <person name="Singh M."/>
            <person name="Singh A."/>
            <person name="Seah K."/>
            <person name="Emmerich C."/>
        </authorList>
    </citation>
    <scope>NUCLEOTIDE SEQUENCE</scope>
    <source>
        <strain evidence="1">DP1</strain>
    </source>
</reference>
<gene>
    <name evidence="1" type="ORF">ECRASSUSDP1_LOCUS17251</name>
</gene>
<dbReference type="EMBL" id="CAMPGE010017393">
    <property type="protein sequence ID" value="CAI2375885.1"/>
    <property type="molecule type" value="Genomic_DNA"/>
</dbReference>
<evidence type="ECO:0000313" key="1">
    <source>
        <dbReference type="EMBL" id="CAI2375885.1"/>
    </source>
</evidence>
<name>A0AAD1XNE4_EUPCR</name>
<dbReference type="Gene3D" id="3.40.140.10">
    <property type="entry name" value="Cytidine Deaminase, domain 2"/>
    <property type="match status" value="1"/>
</dbReference>
<keyword evidence="2" id="KW-1185">Reference proteome</keyword>
<dbReference type="Proteomes" id="UP001295684">
    <property type="component" value="Unassembled WGS sequence"/>
</dbReference>
<comment type="caution">
    <text evidence="1">The sequence shown here is derived from an EMBL/GenBank/DDBJ whole genome shotgun (WGS) entry which is preliminary data.</text>
</comment>
<evidence type="ECO:0000313" key="2">
    <source>
        <dbReference type="Proteomes" id="UP001295684"/>
    </source>
</evidence>